<dbReference type="AlphaFoldDB" id="A0A0K2URB4"/>
<proteinExistence type="predicted"/>
<feature type="non-terminal residue" evidence="1">
    <location>
        <position position="1"/>
    </location>
</feature>
<dbReference type="EMBL" id="HACA01023437">
    <property type="protein sequence ID" value="CDW40798.1"/>
    <property type="molecule type" value="Transcribed_RNA"/>
</dbReference>
<accession>A0A0K2URB4</accession>
<reference evidence="1" key="1">
    <citation type="submission" date="2014-05" db="EMBL/GenBank/DDBJ databases">
        <authorList>
            <person name="Chronopoulou M."/>
        </authorList>
    </citation>
    <scope>NUCLEOTIDE SEQUENCE</scope>
    <source>
        <tissue evidence="1">Whole organism</tissue>
    </source>
</reference>
<organism evidence="1">
    <name type="scientific">Lepeophtheirus salmonis</name>
    <name type="common">Salmon louse</name>
    <name type="synonym">Caligus salmonis</name>
    <dbReference type="NCBI Taxonomy" id="72036"/>
    <lineage>
        <taxon>Eukaryota</taxon>
        <taxon>Metazoa</taxon>
        <taxon>Ecdysozoa</taxon>
        <taxon>Arthropoda</taxon>
        <taxon>Crustacea</taxon>
        <taxon>Multicrustacea</taxon>
        <taxon>Hexanauplia</taxon>
        <taxon>Copepoda</taxon>
        <taxon>Siphonostomatoida</taxon>
        <taxon>Caligidae</taxon>
        <taxon>Lepeophtheirus</taxon>
    </lineage>
</organism>
<sequence length="62" mass="7288">RNSCIGTIINEIRSHHHRPYIKRQQSTILLLKGTRSTDRVKHLFNGSRIRSGYPLKRVSEYV</sequence>
<evidence type="ECO:0000313" key="1">
    <source>
        <dbReference type="EMBL" id="CDW40798.1"/>
    </source>
</evidence>
<protein>
    <submittedName>
        <fullName evidence="1">Uncharacterized protein</fullName>
    </submittedName>
</protein>
<name>A0A0K2URB4_LEPSM</name>